<dbReference type="PIRSF" id="PIRSF001357">
    <property type="entry name" value="DeoC"/>
    <property type="match status" value="1"/>
</dbReference>
<name>A0A0P0YYH0_9HYPH</name>
<dbReference type="AlphaFoldDB" id="A0A0P0YYH0"/>
<dbReference type="GO" id="GO:0005737">
    <property type="term" value="C:cytoplasm"/>
    <property type="evidence" value="ECO:0007669"/>
    <property type="project" value="InterPro"/>
</dbReference>
<protein>
    <recommendedName>
        <fullName evidence="3 7">Deoxyribose-phosphate aldolase</fullName>
        <ecNumber evidence="3 7">4.1.2.4</ecNumber>
    </recommendedName>
</protein>
<keyword evidence="5" id="KW-0704">Schiff base</keyword>
<evidence type="ECO:0000256" key="6">
    <source>
        <dbReference type="ARBA" id="ARBA00048791"/>
    </source>
</evidence>
<evidence type="ECO:0000256" key="3">
    <source>
        <dbReference type="ARBA" id="ARBA00012515"/>
    </source>
</evidence>
<evidence type="ECO:0000256" key="4">
    <source>
        <dbReference type="ARBA" id="ARBA00023239"/>
    </source>
</evidence>
<dbReference type="GO" id="GO:0004139">
    <property type="term" value="F:deoxyribose-phosphate aldolase activity"/>
    <property type="evidence" value="ECO:0007669"/>
    <property type="project" value="UniProtKB-UniRule"/>
</dbReference>
<comment type="pathway">
    <text evidence="1">Carbohydrate degradation; 2-deoxy-D-ribose 1-phosphate degradation; D-glyceraldehyde 3-phosphate and acetaldehyde from 2-deoxy-alpha-D-ribose 1-phosphate: step 2/2.</text>
</comment>
<evidence type="ECO:0000256" key="5">
    <source>
        <dbReference type="ARBA" id="ARBA00023270"/>
    </source>
</evidence>
<proteinExistence type="inferred from homology"/>
<evidence type="ECO:0000313" key="8">
    <source>
        <dbReference type="EMBL" id="BAT26669.1"/>
    </source>
</evidence>
<dbReference type="GO" id="GO:0009264">
    <property type="term" value="P:deoxyribonucleotide catabolic process"/>
    <property type="evidence" value="ECO:0007669"/>
    <property type="project" value="UniProtKB-UniRule"/>
</dbReference>
<comment type="catalytic activity">
    <reaction evidence="6">
        <text>2-deoxy-D-ribose 5-phosphate = D-glyceraldehyde 3-phosphate + acetaldehyde</text>
        <dbReference type="Rhea" id="RHEA:12821"/>
        <dbReference type="ChEBI" id="CHEBI:15343"/>
        <dbReference type="ChEBI" id="CHEBI:59776"/>
        <dbReference type="ChEBI" id="CHEBI:62877"/>
        <dbReference type="EC" id="4.1.2.4"/>
    </reaction>
</comment>
<evidence type="ECO:0000256" key="2">
    <source>
        <dbReference type="ARBA" id="ARBA00009473"/>
    </source>
</evidence>
<dbReference type="SMART" id="SM01133">
    <property type="entry name" value="DeoC"/>
    <property type="match status" value="1"/>
</dbReference>
<evidence type="ECO:0000256" key="1">
    <source>
        <dbReference type="ARBA" id="ARBA00004816"/>
    </source>
</evidence>
<reference evidence="8" key="1">
    <citation type="journal article" date="2015" name="Proc. Natl. Acad. Sci. U.S.A.">
        <title>Bacterial clade with the ribosomal RNA operon on a small plasmid rather than the chromosome.</title>
        <authorList>
            <person name="Anda M."/>
            <person name="Ohtsubo Y."/>
            <person name="Okubo T."/>
            <person name="Sugawara M."/>
            <person name="Nagata Y."/>
            <person name="Tsuda M."/>
            <person name="Minamisawa K."/>
            <person name="Mitsui H."/>
        </authorList>
    </citation>
    <scope>NUCLEOTIDE SEQUENCE</scope>
    <source>
        <strain evidence="8">DSM 14790</strain>
    </source>
</reference>
<dbReference type="InterPro" id="IPR002915">
    <property type="entry name" value="DeoC/FbaB/LacD_aldolase"/>
</dbReference>
<dbReference type="PANTHER" id="PTHR10889:SF3">
    <property type="entry name" value="DEOXYRIBOSE-PHOSPHATE ALDOLASE"/>
    <property type="match status" value="1"/>
</dbReference>
<dbReference type="SUPFAM" id="SSF51569">
    <property type="entry name" value="Aldolase"/>
    <property type="match status" value="1"/>
</dbReference>
<dbReference type="PANTHER" id="PTHR10889">
    <property type="entry name" value="DEOXYRIBOSE-PHOSPHATE ALDOLASE"/>
    <property type="match status" value="1"/>
</dbReference>
<accession>A0A0P0YYH0</accession>
<comment type="similarity">
    <text evidence="2">Belongs to the DeoC/FbaB aldolase family. DeoC type 2 subfamily.</text>
</comment>
<sequence length="253" mass="26230">MTDADMQARARQLIACLDLTNLNDDCTEADVAALCDRAATPEGPVAAICIWPQFVAFAREKLAPAIRIATVVNFPAGGEDLDATLAETRVAVADGAEEIDLVIAYRKIPADPDFVENQVRQVKAACRTARLKTILETGEIGDPDAIRVACQAALDGGADFLKTSTGKVAENATPVSARLLLGAIADSGRDVGFKPAGGIKTFEDANGYLELAEAICGPGWATPERFRLGASSVLGDLLAVAGGKARAGGAAGY</sequence>
<dbReference type="EMBL" id="LC066373">
    <property type="protein sequence ID" value="BAT26669.1"/>
    <property type="molecule type" value="Genomic_DNA"/>
</dbReference>
<evidence type="ECO:0000256" key="7">
    <source>
        <dbReference type="NCBIfam" id="TIGR00126"/>
    </source>
</evidence>
<dbReference type="CDD" id="cd00959">
    <property type="entry name" value="DeoC"/>
    <property type="match status" value="1"/>
</dbReference>
<keyword evidence="4" id="KW-0456">Lyase</keyword>
<dbReference type="RefSeq" id="WP_024351590.1">
    <property type="nucleotide sequence ID" value="NZ_BBWN01000030.1"/>
</dbReference>
<dbReference type="NCBIfam" id="TIGR00126">
    <property type="entry name" value="deoC"/>
    <property type="match status" value="1"/>
</dbReference>
<organism evidence="8">
    <name type="scientific">Aurantimonas coralicida</name>
    <dbReference type="NCBI Taxonomy" id="182270"/>
    <lineage>
        <taxon>Bacteria</taxon>
        <taxon>Pseudomonadati</taxon>
        <taxon>Pseudomonadota</taxon>
        <taxon>Alphaproteobacteria</taxon>
        <taxon>Hyphomicrobiales</taxon>
        <taxon>Aurantimonadaceae</taxon>
        <taxon>Aurantimonas</taxon>
    </lineage>
</organism>
<dbReference type="Gene3D" id="3.20.20.70">
    <property type="entry name" value="Aldolase class I"/>
    <property type="match status" value="1"/>
</dbReference>
<dbReference type="InterPro" id="IPR011343">
    <property type="entry name" value="DeoC"/>
</dbReference>
<dbReference type="InterPro" id="IPR013785">
    <property type="entry name" value="Aldolase_TIM"/>
</dbReference>
<dbReference type="GO" id="GO:0016052">
    <property type="term" value="P:carbohydrate catabolic process"/>
    <property type="evidence" value="ECO:0007669"/>
    <property type="project" value="TreeGrafter"/>
</dbReference>
<dbReference type="EC" id="4.1.2.4" evidence="3 7"/>
<dbReference type="Pfam" id="PF01791">
    <property type="entry name" value="DeoC"/>
    <property type="match status" value="1"/>
</dbReference>